<protein>
    <submittedName>
        <fullName evidence="1">Uncharacterized protein</fullName>
    </submittedName>
</protein>
<dbReference type="EMBL" id="SJSK01000003">
    <property type="protein sequence ID" value="TCC90163.1"/>
    <property type="molecule type" value="Genomic_DNA"/>
</dbReference>
<dbReference type="AlphaFoldDB" id="A0A4R0MTP7"/>
<name>A0A4R0MTP7_9SPHI</name>
<dbReference type="Proteomes" id="UP000292884">
    <property type="component" value="Unassembled WGS sequence"/>
</dbReference>
<gene>
    <name evidence="1" type="ORF">EZ428_12820</name>
</gene>
<dbReference type="RefSeq" id="WP_131553565.1">
    <property type="nucleotide sequence ID" value="NZ_SJSK01000003.1"/>
</dbReference>
<proteinExistence type="predicted"/>
<evidence type="ECO:0000313" key="2">
    <source>
        <dbReference type="Proteomes" id="UP000292884"/>
    </source>
</evidence>
<reference evidence="1 2" key="1">
    <citation type="submission" date="2019-02" db="EMBL/GenBank/DDBJ databases">
        <title>Pedobacter sp. RP-1-13 sp. nov., isolated from Arctic soil.</title>
        <authorList>
            <person name="Dahal R.H."/>
        </authorList>
    </citation>
    <scope>NUCLEOTIDE SEQUENCE [LARGE SCALE GENOMIC DNA]</scope>
    <source>
        <strain evidence="1 2">RP-1-13</strain>
    </source>
</reference>
<accession>A0A4R0MTP7</accession>
<comment type="caution">
    <text evidence="1">The sequence shown here is derived from an EMBL/GenBank/DDBJ whole genome shotgun (WGS) entry which is preliminary data.</text>
</comment>
<sequence length="85" mass="9531">MKYHYQYVSKTTVRIELIPEDRKEIALIKALSTGDENNEQLIELFSTGLASYAVGTTLVKAKFMNFPTVALCNYIKSVQAIDNVA</sequence>
<evidence type="ECO:0000313" key="1">
    <source>
        <dbReference type="EMBL" id="TCC90163.1"/>
    </source>
</evidence>
<organism evidence="1 2">
    <name type="scientific">Pedobacter frigiditerrae</name>
    <dbReference type="NCBI Taxonomy" id="2530452"/>
    <lineage>
        <taxon>Bacteria</taxon>
        <taxon>Pseudomonadati</taxon>
        <taxon>Bacteroidota</taxon>
        <taxon>Sphingobacteriia</taxon>
        <taxon>Sphingobacteriales</taxon>
        <taxon>Sphingobacteriaceae</taxon>
        <taxon>Pedobacter</taxon>
    </lineage>
</organism>
<keyword evidence="2" id="KW-1185">Reference proteome</keyword>
<dbReference type="OrthoDB" id="772944at2"/>